<organism evidence="2">
    <name type="scientific">Capra hircus</name>
    <name type="common">Goat</name>
    <dbReference type="NCBI Taxonomy" id="9925"/>
    <lineage>
        <taxon>Eukaryota</taxon>
        <taxon>Metazoa</taxon>
        <taxon>Chordata</taxon>
        <taxon>Craniata</taxon>
        <taxon>Vertebrata</taxon>
        <taxon>Euteleostomi</taxon>
        <taxon>Mammalia</taxon>
        <taxon>Eutheria</taxon>
        <taxon>Laurasiatheria</taxon>
        <taxon>Artiodactyla</taxon>
        <taxon>Ruminantia</taxon>
        <taxon>Pecora</taxon>
        <taxon>Bovidae</taxon>
        <taxon>Caprinae</taxon>
        <taxon>Capra</taxon>
    </lineage>
</organism>
<dbReference type="AlphaFoldDB" id="A0A8C2PHQ5"/>
<evidence type="ECO:0000313" key="2">
    <source>
        <dbReference type="Ensembl" id="ENSCHIP00010020389.1"/>
    </source>
</evidence>
<reference evidence="2" key="2">
    <citation type="submission" date="2025-08" db="UniProtKB">
        <authorList>
            <consortium name="Ensembl"/>
        </authorList>
    </citation>
    <scope>IDENTIFICATION</scope>
</reference>
<feature type="region of interest" description="Disordered" evidence="1">
    <location>
        <begin position="134"/>
        <end position="174"/>
    </location>
</feature>
<evidence type="ECO:0000256" key="1">
    <source>
        <dbReference type="SAM" id="MobiDB-lite"/>
    </source>
</evidence>
<accession>A0A8C2PHQ5</accession>
<proteinExistence type="predicted"/>
<sequence length="174" mass="19446">MIFSTPLKHIVRIKTRKRSWMMRVIARRSPNQHSWGPPYGTKPFPMTEIPSSWNTWTWRSFCRKMAFPPARLSMTTAPTLRGCSRPPQRPLPSWTSAVGPPHPFTLASHPQTVCRAPCDQASCCQPTAILRAPSTPTPSRCPWATSRTRPTSPSPASLARRCLTLANASSPRKS</sequence>
<dbReference type="Ensembl" id="ENSCHIT00010028683.1">
    <property type="protein sequence ID" value="ENSCHIP00010020389.1"/>
    <property type="gene ID" value="ENSCHIG00010015041.1"/>
</dbReference>
<protein>
    <submittedName>
        <fullName evidence="2">Uncharacterized protein</fullName>
    </submittedName>
</protein>
<feature type="compositionally biased region" description="Low complexity" evidence="1">
    <location>
        <begin position="144"/>
        <end position="161"/>
    </location>
</feature>
<reference evidence="2" key="1">
    <citation type="submission" date="2019-03" db="EMBL/GenBank/DDBJ databases">
        <title>Genome sequencing and reference-guided assembly of Black Bengal Goat (Capra hircus).</title>
        <authorList>
            <person name="Siddiki A.Z."/>
            <person name="Baten A."/>
            <person name="Billah M."/>
            <person name="Alam M.A.U."/>
            <person name="Shawrob K.S.M."/>
            <person name="Saha S."/>
            <person name="Chowdhury M."/>
            <person name="Rahman A.H."/>
            <person name="Stear M."/>
            <person name="Miah G."/>
            <person name="Das G.B."/>
            <person name="Hossain M.M."/>
            <person name="Kumkum M."/>
            <person name="Islam M.S."/>
            <person name="Mollah A.M."/>
            <person name="Ahsan A."/>
            <person name="Tusar F."/>
            <person name="Khan M.K.I."/>
        </authorList>
    </citation>
    <scope>NUCLEOTIDE SEQUENCE [LARGE SCALE GENOMIC DNA]</scope>
</reference>
<name>A0A8C2PHQ5_CAPHI</name>